<dbReference type="FunFam" id="2.60.120.1040:FF:000001">
    <property type="entry name" value="Zinc finger protein ZPR1"/>
    <property type="match status" value="1"/>
</dbReference>
<dbReference type="Gene3D" id="2.60.120.1040">
    <property type="entry name" value="ZPR1, A/B domain"/>
    <property type="match status" value="2"/>
</dbReference>
<organism evidence="11 12">
    <name type="scientific">Kalmanozyma brasiliensis (strain GHG001)</name>
    <name type="common">Yeast</name>
    <name type="synonym">Pseudozyma brasiliensis</name>
    <dbReference type="NCBI Taxonomy" id="1365824"/>
    <lineage>
        <taxon>Eukaryota</taxon>
        <taxon>Fungi</taxon>
        <taxon>Dikarya</taxon>
        <taxon>Basidiomycota</taxon>
        <taxon>Ustilaginomycotina</taxon>
        <taxon>Ustilaginomycetes</taxon>
        <taxon>Ustilaginales</taxon>
        <taxon>Ustilaginaceae</taxon>
        <taxon>Kalmanozyma</taxon>
    </lineage>
</organism>
<evidence type="ECO:0000256" key="3">
    <source>
        <dbReference type="ARBA" id="ARBA00022723"/>
    </source>
</evidence>
<dbReference type="AlphaFoldDB" id="V5EY74"/>
<reference evidence="12" key="1">
    <citation type="journal article" date="2013" name="Genome Announc.">
        <title>Draft genome sequence of Pseudozyma brasiliensis sp. nov. strain GHG001, a high producer of endo-1,4-xylanase isolated from an insect pest of sugarcane.</title>
        <authorList>
            <person name="Oliveira J.V.D.C."/>
            <person name="dos Santos R.A.C."/>
            <person name="Borges T.A."/>
            <person name="Riano-Pachon D.M."/>
            <person name="Goldman G.H."/>
        </authorList>
    </citation>
    <scope>NUCLEOTIDE SEQUENCE [LARGE SCALE GENOMIC DNA]</scope>
    <source>
        <strain evidence="12">GHG001</strain>
    </source>
</reference>
<accession>V5EY74</accession>
<dbReference type="FunFam" id="2.20.25.420:FF:000001">
    <property type="entry name" value="Zinc finger protein ZPR1"/>
    <property type="match status" value="1"/>
</dbReference>
<evidence type="ECO:0000256" key="1">
    <source>
        <dbReference type="ARBA" id="ARBA00004123"/>
    </source>
</evidence>
<keyword evidence="11" id="KW-0648">Protein biosynthesis</keyword>
<keyword evidence="5" id="KW-0863">Zinc-finger</keyword>
<keyword evidence="7" id="KW-0539">Nucleus</keyword>
<comment type="subcellular location">
    <subcellularLocation>
        <location evidence="1">Nucleus</location>
    </subcellularLocation>
</comment>
<dbReference type="InterPro" id="IPR056180">
    <property type="entry name" value="ZPR1_jr_dom"/>
</dbReference>
<evidence type="ECO:0000256" key="5">
    <source>
        <dbReference type="ARBA" id="ARBA00022771"/>
    </source>
</evidence>
<dbReference type="HOGENOM" id="CLU_024138_1_0_1"/>
<evidence type="ECO:0000256" key="7">
    <source>
        <dbReference type="ARBA" id="ARBA00023242"/>
    </source>
</evidence>
<dbReference type="GO" id="GO:0003746">
    <property type="term" value="F:translation elongation factor activity"/>
    <property type="evidence" value="ECO:0007669"/>
    <property type="project" value="UniProtKB-KW"/>
</dbReference>
<feature type="region of interest" description="Disordered" evidence="9">
    <location>
        <begin position="1"/>
        <end position="49"/>
    </location>
</feature>
<dbReference type="InterPro" id="IPR042452">
    <property type="entry name" value="ZPR1_Znf1/2"/>
</dbReference>
<evidence type="ECO:0000313" key="11">
    <source>
        <dbReference type="EMBL" id="EST08628.1"/>
    </source>
</evidence>
<feature type="domain" description="Zinc finger ZPR1-type" evidence="10">
    <location>
        <begin position="352"/>
        <end position="510"/>
    </location>
</feature>
<dbReference type="Pfam" id="PF03367">
    <property type="entry name" value="Zn_ribbon_ZPR1"/>
    <property type="match status" value="2"/>
</dbReference>
<keyword evidence="12" id="KW-1185">Reference proteome</keyword>
<evidence type="ECO:0000259" key="10">
    <source>
        <dbReference type="SMART" id="SM00709"/>
    </source>
</evidence>
<keyword evidence="4" id="KW-0677">Repeat</keyword>
<dbReference type="Pfam" id="PF22794">
    <property type="entry name" value="jr-ZPR1"/>
    <property type="match status" value="3"/>
</dbReference>
<dbReference type="RefSeq" id="XP_016293617.1">
    <property type="nucleotide sequence ID" value="XM_016434897.1"/>
</dbReference>
<protein>
    <submittedName>
        <fullName evidence="11">Putative ZPR1-protein binds to translation elongation factor eEF-1</fullName>
    </submittedName>
</protein>
<dbReference type="GO" id="GO:0008270">
    <property type="term" value="F:zinc ion binding"/>
    <property type="evidence" value="ECO:0007669"/>
    <property type="project" value="UniProtKB-KW"/>
</dbReference>
<dbReference type="PANTHER" id="PTHR10876">
    <property type="entry name" value="ZINC FINGER PROTEIN ZPR1"/>
    <property type="match status" value="1"/>
</dbReference>
<evidence type="ECO:0000313" key="12">
    <source>
        <dbReference type="Proteomes" id="UP000019377"/>
    </source>
</evidence>
<comment type="similarity">
    <text evidence="2">Belongs to the ZPR1 family.</text>
</comment>
<dbReference type="STRING" id="1365824.V5EY74"/>
<dbReference type="eggNOG" id="KOG2703">
    <property type="taxonomic scope" value="Eukaryota"/>
</dbReference>
<dbReference type="GeneID" id="27417507"/>
<keyword evidence="3" id="KW-0479">Metal-binding</keyword>
<dbReference type="InterPro" id="IPR040141">
    <property type="entry name" value="ZPR1"/>
</dbReference>
<gene>
    <name evidence="11" type="ORF">PSEUBRA_SCAF15g05632</name>
</gene>
<feature type="region of interest" description="Disordered" evidence="9">
    <location>
        <begin position="228"/>
        <end position="266"/>
    </location>
</feature>
<evidence type="ECO:0000256" key="9">
    <source>
        <dbReference type="SAM" id="MobiDB-lite"/>
    </source>
</evidence>
<evidence type="ECO:0000256" key="4">
    <source>
        <dbReference type="ARBA" id="ARBA00022737"/>
    </source>
</evidence>
<feature type="domain" description="Zinc finger ZPR1-type" evidence="10">
    <location>
        <begin position="89"/>
        <end position="286"/>
    </location>
</feature>
<dbReference type="NCBIfam" id="TIGR00310">
    <property type="entry name" value="ZPR1_znf"/>
    <property type="match status" value="2"/>
</dbReference>
<comment type="function">
    <text evidence="8">Acts as a protein folding chaperone for elongation factor 1-alpha.</text>
</comment>
<dbReference type="Proteomes" id="UP000019377">
    <property type="component" value="Unassembled WGS sequence"/>
</dbReference>
<evidence type="ECO:0000256" key="8">
    <source>
        <dbReference type="ARBA" id="ARBA00054139"/>
    </source>
</evidence>
<feature type="compositionally biased region" description="Polar residues" evidence="9">
    <location>
        <begin position="35"/>
        <end position="45"/>
    </location>
</feature>
<keyword evidence="6" id="KW-0862">Zinc</keyword>
<evidence type="ECO:0000256" key="6">
    <source>
        <dbReference type="ARBA" id="ARBA00022833"/>
    </source>
</evidence>
<dbReference type="OMA" id="FREVVIM"/>
<dbReference type="OrthoDB" id="308464at2759"/>
<dbReference type="Gene3D" id="2.20.25.420">
    <property type="entry name" value="ZPR1, zinc finger domain"/>
    <property type="match status" value="2"/>
</dbReference>
<dbReference type="InterPro" id="IPR004457">
    <property type="entry name" value="Znf_ZPR1"/>
</dbReference>
<evidence type="ECO:0000256" key="2">
    <source>
        <dbReference type="ARBA" id="ARBA00008354"/>
    </source>
</evidence>
<proteinExistence type="inferred from homology"/>
<keyword evidence="11" id="KW-0251">Elongation factor</keyword>
<dbReference type="PANTHER" id="PTHR10876:SF0">
    <property type="entry name" value="ZINC FINGER PROTEIN ZPR1"/>
    <property type="match status" value="1"/>
</dbReference>
<dbReference type="EMBL" id="KI545857">
    <property type="protein sequence ID" value="EST08628.1"/>
    <property type="molecule type" value="Genomic_DNA"/>
</dbReference>
<dbReference type="GO" id="GO:0005634">
    <property type="term" value="C:nucleus"/>
    <property type="evidence" value="ECO:0007669"/>
    <property type="project" value="UniProtKB-SubCell"/>
</dbReference>
<dbReference type="InterPro" id="IPR042451">
    <property type="entry name" value="ZPR1_A/B_dom"/>
</dbReference>
<name>V5EY74_KALBG</name>
<dbReference type="FunFam" id="2.20.25.420:FF:000002">
    <property type="entry name" value="Zinc finger protein ZPR1"/>
    <property type="match status" value="1"/>
</dbReference>
<dbReference type="SMART" id="SM00709">
    <property type="entry name" value="Zpr1"/>
    <property type="match status" value="2"/>
</dbReference>
<sequence length="561" mass="61907">MKRTTEPSEGPLQKRPNTEPTLSADDDVEIADAPTMSSTTQPTAQDSKDFFKPIGDYVADDDNAVAATTIDGEGTIAEREQKMVEEIPSLCMDCHKEGMTRMLLTYIPYFREVIVVSFSCPHCGNRNSEIQSAGQIQSKGCLYTVHVTNVADLNRQVVKSEHCTINIPELQIEIPPKKGQLTTIEGVISDTLRDLELDQPLRKHMQPEAYAKIEEVCNKLRDILGEDKPAEDAEVQDEEIGSSGLRSLGPVGASSSSMSAEEKANRKVPPFSIRLEDPSGNSFVEFMGDVYGKGMSDAKWSKRDFPRTKEQNELLGLAHTDATAADDVHTTGFDKNEGETEFDNEEVYTFAGVCSSCNAPLETRMKKVNIPYFKDILIMSTNCDNCGYKDNEVKSGAAVSAQGRKLTLKVEDKEDLSRDVLKSETAGFAIPEIDLHLSPGTLGGRFTTLEGLLQQVYDELSERVLMRGDSSTQASNFEGFLGKLKSVISCETLPYTVILDDPLANSYIQNPYAPDPDEQIVEEVYDRTYDQNEDLGLNDINVDNYMEEEDAAPATTTTTEA</sequence>